<dbReference type="GO" id="GO:0001228">
    <property type="term" value="F:DNA-binding transcription activator activity, RNA polymerase II-specific"/>
    <property type="evidence" value="ECO:0007669"/>
    <property type="project" value="UniProtKB-ARBA"/>
</dbReference>
<dbReference type="PROSITE" id="PS51433">
    <property type="entry name" value="PNT"/>
    <property type="match status" value="1"/>
</dbReference>
<comment type="subcellular location">
    <subcellularLocation>
        <location evidence="1 7">Nucleus</location>
    </subcellularLocation>
</comment>
<dbReference type="Gene3D" id="1.10.10.10">
    <property type="entry name" value="Winged helix-like DNA-binding domain superfamily/Winged helix DNA-binding domain"/>
    <property type="match status" value="1"/>
</dbReference>
<dbReference type="InterPro" id="IPR000418">
    <property type="entry name" value="Ets_dom"/>
</dbReference>
<evidence type="ECO:0008006" key="13">
    <source>
        <dbReference type="Google" id="ProtNLM"/>
    </source>
</evidence>
<evidence type="ECO:0000256" key="3">
    <source>
        <dbReference type="ARBA" id="ARBA00023015"/>
    </source>
</evidence>
<keyword evidence="12" id="KW-1185">Reference proteome</keyword>
<dbReference type="PROSITE" id="PS50061">
    <property type="entry name" value="ETS_DOMAIN_3"/>
    <property type="match status" value="1"/>
</dbReference>
<dbReference type="Gene3D" id="1.10.150.50">
    <property type="entry name" value="Transcription Factor, Ets-1"/>
    <property type="match status" value="1"/>
</dbReference>
<feature type="region of interest" description="Disordered" evidence="8">
    <location>
        <begin position="212"/>
        <end position="262"/>
    </location>
</feature>
<dbReference type="Pfam" id="PF00178">
    <property type="entry name" value="Ets"/>
    <property type="match status" value="1"/>
</dbReference>
<comment type="similarity">
    <text evidence="2 7">Belongs to the ETS family.</text>
</comment>
<comment type="caution">
    <text evidence="11">The sequence shown here is derived from an EMBL/GenBank/DDBJ whole genome shotgun (WGS) entry which is preliminary data.</text>
</comment>
<dbReference type="FunFam" id="1.10.10.10:FF:000136">
    <property type="entry name" value="ETS homologous factor isoform X1"/>
    <property type="match status" value="1"/>
</dbReference>
<feature type="compositionally biased region" description="Basic and acidic residues" evidence="8">
    <location>
        <begin position="250"/>
        <end position="261"/>
    </location>
</feature>
<dbReference type="GO" id="GO:0030154">
    <property type="term" value="P:cell differentiation"/>
    <property type="evidence" value="ECO:0007669"/>
    <property type="project" value="TreeGrafter"/>
</dbReference>
<organism evidence="11 12">
    <name type="scientific">Hymenochirus boettgeri</name>
    <name type="common">Congo dwarf clawed frog</name>
    <dbReference type="NCBI Taxonomy" id="247094"/>
    <lineage>
        <taxon>Eukaryota</taxon>
        <taxon>Metazoa</taxon>
        <taxon>Chordata</taxon>
        <taxon>Craniata</taxon>
        <taxon>Vertebrata</taxon>
        <taxon>Euteleostomi</taxon>
        <taxon>Amphibia</taxon>
        <taxon>Batrachia</taxon>
        <taxon>Anura</taxon>
        <taxon>Pipoidea</taxon>
        <taxon>Pipidae</taxon>
        <taxon>Pipinae</taxon>
        <taxon>Hymenochirus</taxon>
    </lineage>
</organism>
<sequence length="367" mass="42262">MAAGNCEISSIISTYFTTLYPTLPVQPVSDSMMSSQDRDKFLAFSEPTNELTVQPSGWSSDFPHMWSQEQVMDWIGCIVEKYKWDASTIDTAQCEMNGQQLCQLSKQDMNSIFGGLGDKLYDHLCHLRDCKDSCDVGDREYQLKFHLTDTPSDWDLICDLIKNDEIKEEIDYDDFSITMTKHKYYSGPISPASSGSCSSGLETFSLPDRDTLGSDHEMEVKSHTSSDGFSSYNKTDVNMNKRRRGRPRKLNSDNRDLLDAKRNKHSARGTHLWEFIRDILLHPDINQGLLKWEDRSEGVFKFLRSEAVAQLWGQKKKNSTMTYEKLSRAMRYYYKREILERVDGRRLVYKFGKNASGWRLGDKGIES</sequence>
<dbReference type="AlphaFoldDB" id="A0A8T2K9B3"/>
<dbReference type="PANTHER" id="PTHR11849:SF13">
    <property type="entry name" value="ETS-RELATED TRANSCRIPTION FACTOR ELF-3"/>
    <property type="match status" value="1"/>
</dbReference>
<evidence type="ECO:0000256" key="2">
    <source>
        <dbReference type="ARBA" id="ARBA00005562"/>
    </source>
</evidence>
<protein>
    <recommendedName>
        <fullName evidence="13">ETS-related transcription factor Elf-3</fullName>
    </recommendedName>
</protein>
<keyword evidence="5" id="KW-0804">Transcription</keyword>
<feature type="compositionally biased region" description="Basic and acidic residues" evidence="8">
    <location>
        <begin position="212"/>
        <end position="224"/>
    </location>
</feature>
<dbReference type="OrthoDB" id="5961210at2759"/>
<feature type="compositionally biased region" description="Polar residues" evidence="8">
    <location>
        <begin position="225"/>
        <end position="238"/>
    </location>
</feature>
<feature type="domain" description="ETS" evidence="9">
    <location>
        <begin position="270"/>
        <end position="352"/>
    </location>
</feature>
<dbReference type="Pfam" id="PF02198">
    <property type="entry name" value="SAM_PNT"/>
    <property type="match status" value="1"/>
</dbReference>
<evidence type="ECO:0000259" key="10">
    <source>
        <dbReference type="PROSITE" id="PS51433"/>
    </source>
</evidence>
<dbReference type="SMART" id="SM00251">
    <property type="entry name" value="SAM_PNT"/>
    <property type="match status" value="1"/>
</dbReference>
<dbReference type="InterPro" id="IPR036390">
    <property type="entry name" value="WH_DNA-bd_sf"/>
</dbReference>
<dbReference type="SMART" id="SM00413">
    <property type="entry name" value="ETS"/>
    <property type="match status" value="1"/>
</dbReference>
<keyword evidence="3" id="KW-0805">Transcription regulation</keyword>
<evidence type="ECO:0000313" key="11">
    <source>
        <dbReference type="EMBL" id="KAG8451106.1"/>
    </source>
</evidence>
<keyword evidence="6 7" id="KW-0539">Nucleus</keyword>
<evidence type="ECO:0000313" key="12">
    <source>
        <dbReference type="Proteomes" id="UP000812440"/>
    </source>
</evidence>
<dbReference type="Proteomes" id="UP000812440">
    <property type="component" value="Chromosome 2"/>
</dbReference>
<name>A0A8T2K9B3_9PIPI</name>
<dbReference type="GO" id="GO:0005634">
    <property type="term" value="C:nucleus"/>
    <property type="evidence" value="ECO:0007669"/>
    <property type="project" value="UniProtKB-SubCell"/>
</dbReference>
<evidence type="ECO:0000256" key="4">
    <source>
        <dbReference type="ARBA" id="ARBA00023125"/>
    </source>
</evidence>
<evidence type="ECO:0000256" key="6">
    <source>
        <dbReference type="ARBA" id="ARBA00023242"/>
    </source>
</evidence>
<dbReference type="EMBL" id="JAACNH010000002">
    <property type="protein sequence ID" value="KAG8451106.1"/>
    <property type="molecule type" value="Genomic_DNA"/>
</dbReference>
<evidence type="ECO:0000259" key="9">
    <source>
        <dbReference type="PROSITE" id="PS50061"/>
    </source>
</evidence>
<reference evidence="11" key="1">
    <citation type="thesis" date="2020" institute="ProQuest LLC" country="789 East Eisenhower Parkway, Ann Arbor, MI, USA">
        <title>Comparative Genomics and Chromosome Evolution.</title>
        <authorList>
            <person name="Mudd A.B."/>
        </authorList>
    </citation>
    <scope>NUCLEOTIDE SEQUENCE</scope>
    <source>
        <strain evidence="11">Female2</strain>
        <tissue evidence="11">Blood</tissue>
    </source>
</reference>
<dbReference type="SUPFAM" id="SSF47769">
    <property type="entry name" value="SAM/Pointed domain"/>
    <property type="match status" value="1"/>
</dbReference>
<accession>A0A8T2K9B3</accession>
<feature type="compositionally biased region" description="Basic residues" evidence="8">
    <location>
        <begin position="240"/>
        <end position="249"/>
    </location>
</feature>
<evidence type="ECO:0000256" key="8">
    <source>
        <dbReference type="SAM" id="MobiDB-lite"/>
    </source>
</evidence>
<dbReference type="InterPro" id="IPR036388">
    <property type="entry name" value="WH-like_DNA-bd_sf"/>
</dbReference>
<dbReference type="PANTHER" id="PTHR11849">
    <property type="entry name" value="ETS"/>
    <property type="match status" value="1"/>
</dbReference>
<evidence type="ECO:0000256" key="1">
    <source>
        <dbReference type="ARBA" id="ARBA00004123"/>
    </source>
</evidence>
<dbReference type="PRINTS" id="PR00454">
    <property type="entry name" value="ETSDOMAIN"/>
</dbReference>
<evidence type="ECO:0000256" key="5">
    <source>
        <dbReference type="ARBA" id="ARBA00023163"/>
    </source>
</evidence>
<dbReference type="SUPFAM" id="SSF46785">
    <property type="entry name" value="Winged helix' DNA-binding domain"/>
    <property type="match status" value="1"/>
</dbReference>
<dbReference type="InterPro" id="IPR013761">
    <property type="entry name" value="SAM/pointed_sf"/>
</dbReference>
<evidence type="ECO:0000256" key="7">
    <source>
        <dbReference type="RuleBase" id="RU004019"/>
    </source>
</evidence>
<gene>
    <name evidence="11" type="ORF">GDO86_003393</name>
</gene>
<dbReference type="InterPro" id="IPR003118">
    <property type="entry name" value="Pointed_dom"/>
</dbReference>
<keyword evidence="4 7" id="KW-0238">DNA-binding</keyword>
<dbReference type="InterPro" id="IPR046328">
    <property type="entry name" value="ETS_fam"/>
</dbReference>
<dbReference type="GO" id="GO:1990837">
    <property type="term" value="F:sequence-specific double-stranded DNA binding"/>
    <property type="evidence" value="ECO:0007669"/>
    <property type="project" value="UniProtKB-ARBA"/>
</dbReference>
<feature type="domain" description="PNT" evidence="10">
    <location>
        <begin position="45"/>
        <end position="131"/>
    </location>
</feature>
<proteinExistence type="inferred from homology"/>